<dbReference type="Proteomes" id="UP000760545">
    <property type="component" value="Unassembled WGS sequence"/>
</dbReference>
<name>A0ABX1DC47_9FLAO</name>
<dbReference type="RefSeq" id="WP_167916864.1">
    <property type="nucleotide sequence ID" value="NZ_JAAVJS010000004.1"/>
</dbReference>
<protein>
    <submittedName>
        <fullName evidence="1">N-formylglutamate amidohydrolase</fullName>
    </submittedName>
</protein>
<evidence type="ECO:0000313" key="2">
    <source>
        <dbReference type="Proteomes" id="UP000760545"/>
    </source>
</evidence>
<dbReference type="Gene3D" id="3.40.630.40">
    <property type="entry name" value="Zn-dependent exopeptidases"/>
    <property type="match status" value="1"/>
</dbReference>
<gene>
    <name evidence="1" type="ORF">HC176_03820</name>
</gene>
<dbReference type="InterPro" id="IPR007709">
    <property type="entry name" value="N-FG_amidohydro"/>
</dbReference>
<dbReference type="EMBL" id="JAAVJS010000004">
    <property type="protein sequence ID" value="NJX14613.1"/>
    <property type="molecule type" value="Genomic_DNA"/>
</dbReference>
<dbReference type="SUPFAM" id="SSF53187">
    <property type="entry name" value="Zn-dependent exopeptidases"/>
    <property type="match status" value="1"/>
</dbReference>
<reference evidence="1 2" key="1">
    <citation type="submission" date="2020-03" db="EMBL/GenBank/DDBJ databases">
        <title>Tamlana sp. nov, isolated from XXX.</title>
        <authorList>
            <person name="Cao W.R."/>
        </authorList>
    </citation>
    <scope>NUCLEOTIDE SEQUENCE [LARGE SCALE GENOMIC DNA]</scope>
    <source>
        <strain evidence="1 2">HST1-43</strain>
    </source>
</reference>
<comment type="caution">
    <text evidence="1">The sequence shown here is derived from an EMBL/GenBank/DDBJ whole genome shotgun (WGS) entry which is preliminary data.</text>
</comment>
<organism evidence="1 2">
    <name type="scientific">Tamlana crocina</name>
    <dbReference type="NCBI Taxonomy" id="393006"/>
    <lineage>
        <taxon>Bacteria</taxon>
        <taxon>Pseudomonadati</taxon>
        <taxon>Bacteroidota</taxon>
        <taxon>Flavobacteriia</taxon>
        <taxon>Flavobacteriales</taxon>
        <taxon>Flavobacteriaceae</taxon>
        <taxon>Tamlana</taxon>
    </lineage>
</organism>
<accession>A0ABX1DC47</accession>
<sequence length="228" mass="26671">MKLVFTCEHGGNHIPEEFKPCFKNQESVLNTHRGYDIGALDMFRTLQPLAVYSKYSKTSRLLIELNRSLHHPNLFSEFTKGLSKPEKQQLISRYYLPYRNAVEQTIKNWIAKGETVLHLSVHSFTPILNGEERYCDIGLLYDSCRIEEKAFCEQFKKELLLQNPKLNVRFNYPYLGKADGFTTYLRKQFDKDYLGIELEVNQKYVVGNQFPEELKSVLVLALKQLLKH</sequence>
<dbReference type="Pfam" id="PF05013">
    <property type="entry name" value="FGase"/>
    <property type="match status" value="1"/>
</dbReference>
<proteinExistence type="predicted"/>
<keyword evidence="2" id="KW-1185">Reference proteome</keyword>
<evidence type="ECO:0000313" key="1">
    <source>
        <dbReference type="EMBL" id="NJX14613.1"/>
    </source>
</evidence>